<dbReference type="PANTHER" id="PTHR30055">
    <property type="entry name" value="HTH-TYPE TRANSCRIPTIONAL REGULATOR RUTR"/>
    <property type="match status" value="1"/>
</dbReference>
<evidence type="ECO:0000256" key="3">
    <source>
        <dbReference type="ARBA" id="ARBA00023163"/>
    </source>
</evidence>
<dbReference type="GO" id="GO:0000976">
    <property type="term" value="F:transcription cis-regulatory region binding"/>
    <property type="evidence" value="ECO:0007669"/>
    <property type="project" value="TreeGrafter"/>
</dbReference>
<dbReference type="OrthoDB" id="5068503at2"/>
<name>A0A0C2JJB0_9ACTN</name>
<dbReference type="PANTHER" id="PTHR30055:SF238">
    <property type="entry name" value="MYCOFACTOCIN BIOSYNTHESIS TRANSCRIPTIONAL REGULATOR MFTR-RELATED"/>
    <property type="match status" value="1"/>
</dbReference>
<dbReference type="AlphaFoldDB" id="A0A0C2JJB0"/>
<dbReference type="PROSITE" id="PS50977">
    <property type="entry name" value="HTH_TETR_2"/>
    <property type="match status" value="1"/>
</dbReference>
<gene>
    <name evidence="6" type="ORF">LP52_10045</name>
</gene>
<evidence type="ECO:0000313" key="7">
    <source>
        <dbReference type="Proteomes" id="UP000031675"/>
    </source>
</evidence>
<dbReference type="InterPro" id="IPR001647">
    <property type="entry name" value="HTH_TetR"/>
</dbReference>
<dbReference type="InterPro" id="IPR050109">
    <property type="entry name" value="HTH-type_TetR-like_transc_reg"/>
</dbReference>
<protein>
    <recommendedName>
        <fullName evidence="5">HTH tetR-type domain-containing protein</fullName>
    </recommendedName>
</protein>
<feature type="domain" description="HTH tetR-type" evidence="5">
    <location>
        <begin position="16"/>
        <end position="76"/>
    </location>
</feature>
<keyword evidence="2 4" id="KW-0238">DNA-binding</keyword>
<dbReference type="Proteomes" id="UP000031675">
    <property type="component" value="Unassembled WGS sequence"/>
</dbReference>
<evidence type="ECO:0000256" key="4">
    <source>
        <dbReference type="PROSITE-ProRule" id="PRU00335"/>
    </source>
</evidence>
<dbReference type="InterPro" id="IPR009057">
    <property type="entry name" value="Homeodomain-like_sf"/>
</dbReference>
<evidence type="ECO:0000256" key="1">
    <source>
        <dbReference type="ARBA" id="ARBA00023015"/>
    </source>
</evidence>
<dbReference type="Gene3D" id="1.10.357.10">
    <property type="entry name" value="Tetracycline Repressor, domain 2"/>
    <property type="match status" value="1"/>
</dbReference>
<dbReference type="Pfam" id="PF00440">
    <property type="entry name" value="TetR_N"/>
    <property type="match status" value="1"/>
</dbReference>
<evidence type="ECO:0000256" key="2">
    <source>
        <dbReference type="ARBA" id="ARBA00023125"/>
    </source>
</evidence>
<proteinExistence type="predicted"/>
<organism evidence="6 7">
    <name type="scientific">Streptomonospora alba</name>
    <dbReference type="NCBI Taxonomy" id="183763"/>
    <lineage>
        <taxon>Bacteria</taxon>
        <taxon>Bacillati</taxon>
        <taxon>Actinomycetota</taxon>
        <taxon>Actinomycetes</taxon>
        <taxon>Streptosporangiales</taxon>
        <taxon>Nocardiopsidaceae</taxon>
        <taxon>Streptomonospora</taxon>
    </lineage>
</organism>
<reference evidence="7" key="1">
    <citation type="journal article" date="2015" name="Chem. Biol.">
        <title>Structure, bioactivity, and resistance mechanism of streptomonomicin, an unusual lasso Peptide from an understudied halophilic actinomycete.</title>
        <authorList>
            <person name="Metelev M."/>
            <person name="Tietz J.I."/>
            <person name="Melby J.O."/>
            <person name="Blair P.M."/>
            <person name="Zhu L."/>
            <person name="Livnat I."/>
            <person name="Severinov K."/>
            <person name="Mitchell D.A."/>
        </authorList>
    </citation>
    <scope>NUCLEOTIDE SEQUENCE [LARGE SCALE GENOMIC DNA]</scope>
    <source>
        <strain evidence="7">YIM 90003</strain>
    </source>
</reference>
<accession>A0A0C2JJB0</accession>
<evidence type="ECO:0000259" key="5">
    <source>
        <dbReference type="PROSITE" id="PS50977"/>
    </source>
</evidence>
<comment type="caution">
    <text evidence="6">The sequence shown here is derived from an EMBL/GenBank/DDBJ whole genome shotgun (WGS) entry which is preliminary data.</text>
</comment>
<keyword evidence="3" id="KW-0804">Transcription</keyword>
<dbReference type="SUPFAM" id="SSF46689">
    <property type="entry name" value="Homeodomain-like"/>
    <property type="match status" value="1"/>
</dbReference>
<keyword evidence="7" id="KW-1185">Reference proteome</keyword>
<dbReference type="EMBL" id="JROO01000017">
    <property type="protein sequence ID" value="KIH99010.1"/>
    <property type="molecule type" value="Genomic_DNA"/>
</dbReference>
<sequence length="213" mass="22796">MSPRRAAALRDQEGGPTLREHLLATAERLVAERGAAGITVRDIAREAGVAAGVLYNHFADKEELLAQALHAHVRNAERTAGEVPVAGVGTVEDNLNAFLRRGIAVHIAVLPAFEGVSSRPKVLERFSELPNPMGDGKGLHRALADYLRNEQRLRRVATGVRPEAVATMLVGACHELVVPPLPVAPSADRVSVEVPSELVDDLVATVMDGVRPR</sequence>
<evidence type="ECO:0000313" key="6">
    <source>
        <dbReference type="EMBL" id="KIH99010.1"/>
    </source>
</evidence>
<dbReference type="GO" id="GO:0003700">
    <property type="term" value="F:DNA-binding transcription factor activity"/>
    <property type="evidence" value="ECO:0007669"/>
    <property type="project" value="TreeGrafter"/>
</dbReference>
<dbReference type="RefSeq" id="WP_040272691.1">
    <property type="nucleotide sequence ID" value="NZ_JROO01000017.1"/>
</dbReference>
<keyword evidence="1" id="KW-0805">Transcription regulation</keyword>
<feature type="DNA-binding region" description="H-T-H motif" evidence="4">
    <location>
        <begin position="39"/>
        <end position="58"/>
    </location>
</feature>
<dbReference type="PRINTS" id="PR00455">
    <property type="entry name" value="HTHTETR"/>
</dbReference>
<dbReference type="STRING" id="183763.LP52_10045"/>